<dbReference type="PRINTS" id="PR00598">
    <property type="entry name" value="HTHMARR"/>
</dbReference>
<gene>
    <name evidence="5" type="primary">yusO_2</name>
    <name evidence="5" type="ORF">CLORY_31520</name>
</gene>
<name>A0A1V4IIN8_9CLOT</name>
<organism evidence="5 6">
    <name type="scientific">Clostridium oryzae</name>
    <dbReference type="NCBI Taxonomy" id="1450648"/>
    <lineage>
        <taxon>Bacteria</taxon>
        <taxon>Bacillati</taxon>
        <taxon>Bacillota</taxon>
        <taxon>Clostridia</taxon>
        <taxon>Eubacteriales</taxon>
        <taxon>Clostridiaceae</taxon>
        <taxon>Clostridium</taxon>
    </lineage>
</organism>
<keyword evidence="6" id="KW-1185">Reference proteome</keyword>
<dbReference type="EMBL" id="MZGV01000040">
    <property type="protein sequence ID" value="OPJ59704.1"/>
    <property type="molecule type" value="Genomic_DNA"/>
</dbReference>
<evidence type="ECO:0000256" key="3">
    <source>
        <dbReference type="ARBA" id="ARBA00023163"/>
    </source>
</evidence>
<sequence length="164" mass="19266">MIPNGQFDFETIIFSYIDQLKFLFLPNKWNETFFDYSKNELLSLLFIYRNKNVNMSDIAQYISAPLNTVTGVITRLEKKHMVERRRGNEDRRVVYIVLTNEGEQIINQAKKSIEYYVKEVYAALTEEELGTAMNIVNKVITVLKSSSNSENQNEIKRVRRINIE</sequence>
<dbReference type="SUPFAM" id="SSF46785">
    <property type="entry name" value="Winged helix' DNA-binding domain"/>
    <property type="match status" value="1"/>
</dbReference>
<comment type="caution">
    <text evidence="5">The sequence shown here is derived from an EMBL/GenBank/DDBJ whole genome shotgun (WGS) entry which is preliminary data.</text>
</comment>
<protein>
    <submittedName>
        <fullName evidence="5">Putative HTH-type transcriptional regulator YusO</fullName>
    </submittedName>
</protein>
<dbReference type="InterPro" id="IPR000835">
    <property type="entry name" value="HTH_MarR-typ"/>
</dbReference>
<dbReference type="GO" id="GO:0003677">
    <property type="term" value="F:DNA binding"/>
    <property type="evidence" value="ECO:0007669"/>
    <property type="project" value="UniProtKB-KW"/>
</dbReference>
<dbReference type="InterPro" id="IPR036388">
    <property type="entry name" value="WH-like_DNA-bd_sf"/>
</dbReference>
<reference evidence="5 6" key="1">
    <citation type="submission" date="2017-03" db="EMBL/GenBank/DDBJ databases">
        <title>Genome sequence of Clostridium oryzae DSM 28571.</title>
        <authorList>
            <person name="Poehlein A."/>
            <person name="Daniel R."/>
        </authorList>
    </citation>
    <scope>NUCLEOTIDE SEQUENCE [LARGE SCALE GENOMIC DNA]</scope>
    <source>
        <strain evidence="5 6">DSM 28571</strain>
    </source>
</reference>
<keyword evidence="2" id="KW-0238">DNA-binding</keyword>
<feature type="domain" description="HTH marR-type" evidence="4">
    <location>
        <begin position="1"/>
        <end position="141"/>
    </location>
</feature>
<accession>A0A1V4IIN8</accession>
<proteinExistence type="predicted"/>
<keyword evidence="3" id="KW-0804">Transcription</keyword>
<dbReference type="Pfam" id="PF01047">
    <property type="entry name" value="MarR"/>
    <property type="match status" value="1"/>
</dbReference>
<dbReference type="InterPro" id="IPR036390">
    <property type="entry name" value="WH_DNA-bd_sf"/>
</dbReference>
<dbReference type="PROSITE" id="PS50995">
    <property type="entry name" value="HTH_MARR_2"/>
    <property type="match status" value="1"/>
</dbReference>
<dbReference type="RefSeq" id="WP_079426189.1">
    <property type="nucleotide sequence ID" value="NZ_MZGV01000040.1"/>
</dbReference>
<dbReference type="Gene3D" id="1.10.10.10">
    <property type="entry name" value="Winged helix-like DNA-binding domain superfamily/Winged helix DNA-binding domain"/>
    <property type="match status" value="1"/>
</dbReference>
<evidence type="ECO:0000259" key="4">
    <source>
        <dbReference type="PROSITE" id="PS50995"/>
    </source>
</evidence>
<dbReference type="PANTHER" id="PTHR42756:SF1">
    <property type="entry name" value="TRANSCRIPTIONAL REPRESSOR OF EMRAB OPERON"/>
    <property type="match status" value="1"/>
</dbReference>
<evidence type="ECO:0000256" key="1">
    <source>
        <dbReference type="ARBA" id="ARBA00023015"/>
    </source>
</evidence>
<keyword evidence="1" id="KW-0805">Transcription regulation</keyword>
<dbReference type="PANTHER" id="PTHR42756">
    <property type="entry name" value="TRANSCRIPTIONAL REGULATOR, MARR"/>
    <property type="match status" value="1"/>
</dbReference>
<dbReference type="Proteomes" id="UP000190080">
    <property type="component" value="Unassembled WGS sequence"/>
</dbReference>
<evidence type="ECO:0000313" key="5">
    <source>
        <dbReference type="EMBL" id="OPJ59704.1"/>
    </source>
</evidence>
<dbReference type="SMART" id="SM00347">
    <property type="entry name" value="HTH_MARR"/>
    <property type="match status" value="1"/>
</dbReference>
<dbReference type="GO" id="GO:0003700">
    <property type="term" value="F:DNA-binding transcription factor activity"/>
    <property type="evidence" value="ECO:0007669"/>
    <property type="project" value="InterPro"/>
</dbReference>
<dbReference type="STRING" id="1450648.CLORY_31520"/>
<dbReference type="OrthoDB" id="327696at2"/>
<dbReference type="AlphaFoldDB" id="A0A1V4IIN8"/>
<evidence type="ECO:0000313" key="6">
    <source>
        <dbReference type="Proteomes" id="UP000190080"/>
    </source>
</evidence>
<evidence type="ECO:0000256" key="2">
    <source>
        <dbReference type="ARBA" id="ARBA00023125"/>
    </source>
</evidence>